<sequence length="50" mass="6038">MKLTFLPKPDKKDYSLSKSFRPITLSNFMFEVLEWILHWEVEEDIPTLHS</sequence>
<protein>
    <submittedName>
        <fullName evidence="1">Uncharacterized protein</fullName>
    </submittedName>
</protein>
<dbReference type="EMBL" id="HACA01027489">
    <property type="protein sequence ID" value="CDW44850.1"/>
    <property type="molecule type" value="Transcribed_RNA"/>
</dbReference>
<organism evidence="1">
    <name type="scientific">Lepeophtheirus salmonis</name>
    <name type="common">Salmon louse</name>
    <name type="synonym">Caligus salmonis</name>
    <dbReference type="NCBI Taxonomy" id="72036"/>
    <lineage>
        <taxon>Eukaryota</taxon>
        <taxon>Metazoa</taxon>
        <taxon>Ecdysozoa</taxon>
        <taxon>Arthropoda</taxon>
        <taxon>Crustacea</taxon>
        <taxon>Multicrustacea</taxon>
        <taxon>Hexanauplia</taxon>
        <taxon>Copepoda</taxon>
        <taxon>Siphonostomatoida</taxon>
        <taxon>Caligidae</taxon>
        <taxon>Lepeophtheirus</taxon>
    </lineage>
</organism>
<name>A0A0K2V3I7_LEPSM</name>
<proteinExistence type="predicted"/>
<evidence type="ECO:0000313" key="1">
    <source>
        <dbReference type="EMBL" id="CDW44850.1"/>
    </source>
</evidence>
<dbReference type="AlphaFoldDB" id="A0A0K2V3I7"/>
<reference evidence="1" key="1">
    <citation type="submission" date="2014-05" db="EMBL/GenBank/DDBJ databases">
        <authorList>
            <person name="Chronopoulou M."/>
        </authorList>
    </citation>
    <scope>NUCLEOTIDE SEQUENCE</scope>
    <source>
        <tissue evidence="1">Whole organism</tissue>
    </source>
</reference>
<accession>A0A0K2V3I7</accession>